<keyword evidence="2 11" id="KW-1003">Cell membrane</keyword>
<keyword evidence="6 11" id="KW-0067">ATP-binding</keyword>
<comment type="function">
    <text evidence="11">Part of the high-affinity ATP-driven potassium transport (or Kdp) system, which catalyzes the hydrolysis of ATP coupled with the electrogenic transport of potassium into the cytoplasm. This subunit acts as a catalytic chaperone that increases the ATP-binding affinity of the ATP-hydrolyzing subunit KdpB by the formation of a transient KdpB/KdpC/ATP ternary complex.</text>
</comment>
<evidence type="ECO:0000256" key="5">
    <source>
        <dbReference type="ARBA" id="ARBA00022741"/>
    </source>
</evidence>
<evidence type="ECO:0000256" key="11">
    <source>
        <dbReference type="HAMAP-Rule" id="MF_00276"/>
    </source>
</evidence>
<evidence type="ECO:0000256" key="9">
    <source>
        <dbReference type="ARBA" id="ARBA00023065"/>
    </source>
</evidence>
<keyword evidence="3 11" id="KW-0633">Potassium transport</keyword>
<dbReference type="NCBIfam" id="TIGR00681">
    <property type="entry name" value="kdpC"/>
    <property type="match status" value="1"/>
</dbReference>
<evidence type="ECO:0000256" key="6">
    <source>
        <dbReference type="ARBA" id="ARBA00022840"/>
    </source>
</evidence>
<comment type="caution">
    <text evidence="12">The sequence shown here is derived from an EMBL/GenBank/DDBJ whole genome shotgun (WGS) entry which is preliminary data.</text>
</comment>
<organism evidence="12 13">
    <name type="scientific">Achromobacter spanius</name>
    <dbReference type="NCBI Taxonomy" id="217203"/>
    <lineage>
        <taxon>Bacteria</taxon>
        <taxon>Pseudomonadati</taxon>
        <taxon>Pseudomonadota</taxon>
        <taxon>Betaproteobacteria</taxon>
        <taxon>Burkholderiales</taxon>
        <taxon>Alcaligenaceae</taxon>
        <taxon>Achromobacter</taxon>
    </lineage>
</organism>
<dbReference type="OrthoDB" id="9788285at2"/>
<comment type="subunit">
    <text evidence="11">The system is composed of three essential subunits: KdpA, KdpB and KdpC.</text>
</comment>
<feature type="transmembrane region" description="Helical" evidence="11">
    <location>
        <begin position="26"/>
        <end position="44"/>
    </location>
</feature>
<keyword evidence="1 11" id="KW-0813">Transport</keyword>
<keyword evidence="10 11" id="KW-0472">Membrane</keyword>
<dbReference type="GO" id="GO:0016787">
    <property type="term" value="F:hydrolase activity"/>
    <property type="evidence" value="ECO:0007669"/>
    <property type="project" value="UniProtKB-KW"/>
</dbReference>
<comment type="similarity">
    <text evidence="11">Belongs to the KdpC family.</text>
</comment>
<dbReference type="NCBIfam" id="NF001454">
    <property type="entry name" value="PRK00315.1"/>
    <property type="match status" value="1"/>
</dbReference>
<evidence type="ECO:0000313" key="12">
    <source>
        <dbReference type="EMBL" id="PPA76392.1"/>
    </source>
</evidence>
<dbReference type="PIRSF" id="PIRSF001296">
    <property type="entry name" value="K_ATPase_KdpC"/>
    <property type="match status" value="1"/>
</dbReference>
<keyword evidence="12" id="KW-0378">Hydrolase</keyword>
<dbReference type="GO" id="GO:0008556">
    <property type="term" value="F:P-type potassium transmembrane transporter activity"/>
    <property type="evidence" value="ECO:0007669"/>
    <property type="project" value="InterPro"/>
</dbReference>
<protein>
    <recommendedName>
        <fullName evidence="11">Potassium-transporting ATPase KdpC subunit</fullName>
    </recommendedName>
    <alternativeName>
        <fullName evidence="11">ATP phosphohydrolase [potassium-transporting] C chain</fullName>
    </alternativeName>
    <alternativeName>
        <fullName evidence="11">Potassium-binding and translocating subunit C</fullName>
    </alternativeName>
    <alternativeName>
        <fullName evidence="11">Potassium-translocating ATPase C chain</fullName>
    </alternativeName>
</protein>
<dbReference type="AlphaFoldDB" id="A0A2S5GTG3"/>
<dbReference type="GO" id="GO:0005524">
    <property type="term" value="F:ATP binding"/>
    <property type="evidence" value="ECO:0007669"/>
    <property type="project" value="UniProtKB-UniRule"/>
</dbReference>
<dbReference type="HAMAP" id="MF_00276">
    <property type="entry name" value="KdpC"/>
    <property type="match status" value="1"/>
</dbReference>
<evidence type="ECO:0000256" key="10">
    <source>
        <dbReference type="ARBA" id="ARBA00023136"/>
    </source>
</evidence>
<evidence type="ECO:0000256" key="2">
    <source>
        <dbReference type="ARBA" id="ARBA00022475"/>
    </source>
</evidence>
<dbReference type="InterPro" id="IPR003820">
    <property type="entry name" value="KdpC"/>
</dbReference>
<accession>A0A2S5GTG3</accession>
<dbReference type="Proteomes" id="UP000239990">
    <property type="component" value="Unassembled WGS sequence"/>
</dbReference>
<keyword evidence="9 11" id="KW-0406">Ion transport</keyword>
<comment type="subcellular location">
    <subcellularLocation>
        <location evidence="11">Cell membrane</location>
        <topology evidence="11">Single-pass membrane protein</topology>
    </subcellularLocation>
</comment>
<reference evidence="12 13" key="1">
    <citation type="submission" date="2018-02" db="EMBL/GenBank/DDBJ databases">
        <title>Draft Genome of Achromobacter spanius stain 6.</title>
        <authorList>
            <person name="Gunasekera T.S."/>
            <person name="Radwan O."/>
            <person name="Ruiz O.N."/>
        </authorList>
    </citation>
    <scope>NUCLEOTIDE SEQUENCE [LARGE SCALE GENOMIC DNA]</scope>
    <source>
        <strain evidence="12 13">6</strain>
    </source>
</reference>
<sequence length="211" mass="21696">MQATTSPNAAATAPTPARQGGILRPALVVFAALSLVTGLAYPFLTRGVAAVVFPHEAAGSLITQGDKVVGSALIGQAFSEPRYFWSRPSATAPMPYNGAASGGSNLGPRNPALAQAIQERIAALKAADPDNPTPVPVDLITASGSGLDPHISPAAANYQAARVARLRHLPRAQVDALIQAHTEKPWIGVLGDPTVNVLTLNLALDALRPAP</sequence>
<dbReference type="PANTHER" id="PTHR30042">
    <property type="entry name" value="POTASSIUM-TRANSPORTING ATPASE C CHAIN"/>
    <property type="match status" value="1"/>
</dbReference>
<dbReference type="Pfam" id="PF02669">
    <property type="entry name" value="KdpC"/>
    <property type="match status" value="1"/>
</dbReference>
<evidence type="ECO:0000313" key="13">
    <source>
        <dbReference type="Proteomes" id="UP000239990"/>
    </source>
</evidence>
<keyword evidence="5 11" id="KW-0547">Nucleotide-binding</keyword>
<dbReference type="RefSeq" id="WP_046803395.1">
    <property type="nucleotide sequence ID" value="NZ_PREU01000004.1"/>
</dbReference>
<keyword evidence="4 11" id="KW-0812">Transmembrane</keyword>
<evidence type="ECO:0000256" key="3">
    <source>
        <dbReference type="ARBA" id="ARBA00022538"/>
    </source>
</evidence>
<evidence type="ECO:0000256" key="1">
    <source>
        <dbReference type="ARBA" id="ARBA00022448"/>
    </source>
</evidence>
<name>A0A2S5GTG3_9BURK</name>
<keyword evidence="8 11" id="KW-1133">Transmembrane helix</keyword>
<proteinExistence type="inferred from homology"/>
<gene>
    <name evidence="11" type="primary">kdpC</name>
    <name evidence="12" type="ORF">C4E15_12100</name>
</gene>
<dbReference type="PANTHER" id="PTHR30042:SF2">
    <property type="entry name" value="POTASSIUM-TRANSPORTING ATPASE KDPC SUBUNIT"/>
    <property type="match status" value="1"/>
</dbReference>
<dbReference type="GO" id="GO:0005886">
    <property type="term" value="C:plasma membrane"/>
    <property type="evidence" value="ECO:0007669"/>
    <property type="project" value="UniProtKB-SubCell"/>
</dbReference>
<evidence type="ECO:0000256" key="4">
    <source>
        <dbReference type="ARBA" id="ARBA00022692"/>
    </source>
</evidence>
<evidence type="ECO:0000256" key="8">
    <source>
        <dbReference type="ARBA" id="ARBA00022989"/>
    </source>
</evidence>
<dbReference type="EMBL" id="PREU01000004">
    <property type="protein sequence ID" value="PPA76392.1"/>
    <property type="molecule type" value="Genomic_DNA"/>
</dbReference>
<evidence type="ECO:0000256" key="7">
    <source>
        <dbReference type="ARBA" id="ARBA00022958"/>
    </source>
</evidence>
<keyword evidence="7 11" id="KW-0630">Potassium</keyword>